<dbReference type="Pfam" id="PF21597">
    <property type="entry name" value="TetR_C_43"/>
    <property type="match status" value="1"/>
</dbReference>
<evidence type="ECO:0000256" key="3">
    <source>
        <dbReference type="ARBA" id="ARBA00023163"/>
    </source>
</evidence>
<gene>
    <name evidence="6" type="ORF">EV653_2016</name>
</gene>
<keyword evidence="1" id="KW-0805">Transcription regulation</keyword>
<name>A0A4R8CLD5_9ACTN</name>
<evidence type="ECO:0000256" key="2">
    <source>
        <dbReference type="ARBA" id="ARBA00023125"/>
    </source>
</evidence>
<keyword evidence="7" id="KW-1185">Reference proteome</keyword>
<keyword evidence="3" id="KW-0804">Transcription</keyword>
<accession>A0A4R8CLD5</accession>
<dbReference type="PROSITE" id="PS50977">
    <property type="entry name" value="HTH_TETR_2"/>
    <property type="match status" value="1"/>
</dbReference>
<evidence type="ECO:0000256" key="1">
    <source>
        <dbReference type="ARBA" id="ARBA00023015"/>
    </source>
</evidence>
<proteinExistence type="predicted"/>
<dbReference type="RefSeq" id="WP_134100535.1">
    <property type="nucleotide sequence ID" value="NZ_SODP01000001.1"/>
</dbReference>
<keyword evidence="2 4" id="KW-0238">DNA-binding</keyword>
<dbReference type="PANTHER" id="PTHR30055">
    <property type="entry name" value="HTH-TYPE TRANSCRIPTIONAL REGULATOR RUTR"/>
    <property type="match status" value="1"/>
</dbReference>
<reference evidence="6 7" key="1">
    <citation type="submission" date="2019-03" db="EMBL/GenBank/DDBJ databases">
        <title>Genomic Encyclopedia of Type Strains, Phase III (KMG-III): the genomes of soil and plant-associated and newly described type strains.</title>
        <authorList>
            <person name="Whitman W."/>
        </authorList>
    </citation>
    <scope>NUCLEOTIDE SEQUENCE [LARGE SCALE GENOMIC DNA]</scope>
    <source>
        <strain evidence="6 7">VKM Ac-2573</strain>
    </source>
</reference>
<feature type="DNA-binding region" description="H-T-H motif" evidence="4">
    <location>
        <begin position="35"/>
        <end position="54"/>
    </location>
</feature>
<dbReference type="Proteomes" id="UP000295146">
    <property type="component" value="Unassembled WGS sequence"/>
</dbReference>
<evidence type="ECO:0000313" key="6">
    <source>
        <dbReference type="EMBL" id="TDW76856.1"/>
    </source>
</evidence>
<dbReference type="InterPro" id="IPR049445">
    <property type="entry name" value="TetR_SbtR-like_C"/>
</dbReference>
<organism evidence="6 7">
    <name type="scientific">Kribbella pratensis</name>
    <dbReference type="NCBI Taxonomy" id="2512112"/>
    <lineage>
        <taxon>Bacteria</taxon>
        <taxon>Bacillati</taxon>
        <taxon>Actinomycetota</taxon>
        <taxon>Actinomycetes</taxon>
        <taxon>Propionibacteriales</taxon>
        <taxon>Kribbellaceae</taxon>
        <taxon>Kribbella</taxon>
    </lineage>
</organism>
<dbReference type="InterPro" id="IPR050109">
    <property type="entry name" value="HTH-type_TetR-like_transc_reg"/>
</dbReference>
<dbReference type="OrthoDB" id="9795011at2"/>
<protein>
    <submittedName>
        <fullName evidence="6">TetR family transcriptional regulator</fullName>
    </submittedName>
</protein>
<dbReference type="EMBL" id="SODP01000001">
    <property type="protein sequence ID" value="TDW76856.1"/>
    <property type="molecule type" value="Genomic_DNA"/>
</dbReference>
<comment type="caution">
    <text evidence="6">The sequence shown here is derived from an EMBL/GenBank/DDBJ whole genome shotgun (WGS) entry which is preliminary data.</text>
</comment>
<dbReference type="PRINTS" id="PR00455">
    <property type="entry name" value="HTHTETR"/>
</dbReference>
<dbReference type="Pfam" id="PF00440">
    <property type="entry name" value="TetR_N"/>
    <property type="match status" value="1"/>
</dbReference>
<dbReference type="GO" id="GO:0003700">
    <property type="term" value="F:DNA-binding transcription factor activity"/>
    <property type="evidence" value="ECO:0007669"/>
    <property type="project" value="TreeGrafter"/>
</dbReference>
<dbReference type="InterPro" id="IPR009057">
    <property type="entry name" value="Homeodomain-like_sf"/>
</dbReference>
<dbReference type="GO" id="GO:0000976">
    <property type="term" value="F:transcription cis-regulatory region binding"/>
    <property type="evidence" value="ECO:0007669"/>
    <property type="project" value="TreeGrafter"/>
</dbReference>
<dbReference type="InterPro" id="IPR001647">
    <property type="entry name" value="HTH_TetR"/>
</dbReference>
<dbReference type="Gene3D" id="1.10.357.10">
    <property type="entry name" value="Tetracycline Repressor, domain 2"/>
    <property type="match status" value="1"/>
</dbReference>
<dbReference type="AlphaFoldDB" id="A0A4R8CLD5"/>
<feature type="domain" description="HTH tetR-type" evidence="5">
    <location>
        <begin position="13"/>
        <end position="72"/>
    </location>
</feature>
<sequence>MTRSQRPMRADAQRNRAHVLRTAADAFAVEGLSVPVHEIAKRAGVGTGTVSRHFPTKEALYAAVLLDRMGELSGYADTLATEHDPGTAFFALFTRLIQEGATHRGLAEALAGSGFDIEAAASAAGCNVSDRLRRLLTEAQAAGAVDPAVTFADLKALTAGCLAYDGPDPDRVIEVICRGLRPVSG</sequence>
<dbReference type="InterPro" id="IPR036271">
    <property type="entry name" value="Tet_transcr_reg_TetR-rel_C_sf"/>
</dbReference>
<dbReference type="SUPFAM" id="SSF46689">
    <property type="entry name" value="Homeodomain-like"/>
    <property type="match status" value="1"/>
</dbReference>
<evidence type="ECO:0000259" key="5">
    <source>
        <dbReference type="PROSITE" id="PS50977"/>
    </source>
</evidence>
<evidence type="ECO:0000256" key="4">
    <source>
        <dbReference type="PROSITE-ProRule" id="PRU00335"/>
    </source>
</evidence>
<dbReference type="SUPFAM" id="SSF48498">
    <property type="entry name" value="Tetracyclin repressor-like, C-terminal domain"/>
    <property type="match status" value="1"/>
</dbReference>
<dbReference type="PANTHER" id="PTHR30055:SF234">
    <property type="entry name" value="HTH-TYPE TRANSCRIPTIONAL REGULATOR BETI"/>
    <property type="match status" value="1"/>
</dbReference>
<evidence type="ECO:0000313" key="7">
    <source>
        <dbReference type="Proteomes" id="UP000295146"/>
    </source>
</evidence>